<evidence type="ECO:0008006" key="5">
    <source>
        <dbReference type="Google" id="ProtNLM"/>
    </source>
</evidence>
<dbReference type="InterPro" id="IPR006931">
    <property type="entry name" value="Calcipressin"/>
</dbReference>
<feature type="compositionally biased region" description="Polar residues" evidence="2">
    <location>
        <begin position="181"/>
        <end position="192"/>
    </location>
</feature>
<dbReference type="GO" id="GO:0005737">
    <property type="term" value="C:cytoplasm"/>
    <property type="evidence" value="ECO:0007669"/>
    <property type="project" value="TreeGrafter"/>
</dbReference>
<dbReference type="EMBL" id="JAIFTL010000044">
    <property type="protein sequence ID" value="KAG9325302.1"/>
    <property type="molecule type" value="Genomic_DNA"/>
</dbReference>
<accession>A0A9P8AAG8</accession>
<name>A0A9P8AAG8_MORAP</name>
<reference evidence="3" key="1">
    <citation type="submission" date="2021-07" db="EMBL/GenBank/DDBJ databases">
        <title>Draft genome of Mortierella alpina, strain LL118, isolated from an aspen leaf litter sample.</title>
        <authorList>
            <person name="Yang S."/>
            <person name="Vinatzer B.A."/>
        </authorList>
    </citation>
    <scope>NUCLEOTIDE SEQUENCE</scope>
    <source>
        <strain evidence="3">LL118</strain>
    </source>
</reference>
<proteinExistence type="inferred from homology"/>
<dbReference type="Gene3D" id="3.30.70.330">
    <property type="match status" value="1"/>
</dbReference>
<dbReference type="GO" id="GO:0005634">
    <property type="term" value="C:nucleus"/>
    <property type="evidence" value="ECO:0007669"/>
    <property type="project" value="TreeGrafter"/>
</dbReference>
<dbReference type="GO" id="GO:0008597">
    <property type="term" value="F:calcium-dependent protein serine/threonine phosphatase regulator activity"/>
    <property type="evidence" value="ECO:0007669"/>
    <property type="project" value="TreeGrafter"/>
</dbReference>
<dbReference type="GO" id="GO:0003676">
    <property type="term" value="F:nucleic acid binding"/>
    <property type="evidence" value="ECO:0007669"/>
    <property type="project" value="InterPro"/>
</dbReference>
<feature type="region of interest" description="Disordered" evidence="2">
    <location>
        <begin position="175"/>
        <end position="213"/>
    </location>
</feature>
<feature type="region of interest" description="Disordered" evidence="2">
    <location>
        <begin position="234"/>
        <end position="256"/>
    </location>
</feature>
<organism evidence="3 4">
    <name type="scientific">Mortierella alpina</name>
    <name type="common">Oleaginous fungus</name>
    <name type="synonym">Mortierella renispora</name>
    <dbReference type="NCBI Taxonomy" id="64518"/>
    <lineage>
        <taxon>Eukaryota</taxon>
        <taxon>Fungi</taxon>
        <taxon>Fungi incertae sedis</taxon>
        <taxon>Mucoromycota</taxon>
        <taxon>Mortierellomycotina</taxon>
        <taxon>Mortierellomycetes</taxon>
        <taxon>Mortierellales</taxon>
        <taxon>Mortierellaceae</taxon>
        <taxon>Mortierella</taxon>
    </lineage>
</organism>
<dbReference type="Proteomes" id="UP000717515">
    <property type="component" value="Unassembled WGS sequence"/>
</dbReference>
<dbReference type="SUPFAM" id="SSF54928">
    <property type="entry name" value="RNA-binding domain, RBD"/>
    <property type="match status" value="1"/>
</dbReference>
<comment type="similarity">
    <text evidence="1">Belongs to the RCAN family.</text>
</comment>
<comment type="caution">
    <text evidence="3">The sequence shown here is derived from an EMBL/GenBank/DDBJ whole genome shotgun (WGS) entry which is preliminary data.</text>
</comment>
<dbReference type="PANTHER" id="PTHR10300">
    <property type="entry name" value="CALCIPRESSIN"/>
    <property type="match status" value="1"/>
</dbReference>
<evidence type="ECO:0000256" key="2">
    <source>
        <dbReference type="SAM" id="MobiDB-lite"/>
    </source>
</evidence>
<dbReference type="GO" id="GO:0019722">
    <property type="term" value="P:calcium-mediated signaling"/>
    <property type="evidence" value="ECO:0007669"/>
    <property type="project" value="InterPro"/>
</dbReference>
<dbReference type="InterPro" id="IPR035979">
    <property type="entry name" value="RBD_domain_sf"/>
</dbReference>
<dbReference type="InterPro" id="IPR012677">
    <property type="entry name" value="Nucleotide-bd_a/b_plait_sf"/>
</dbReference>
<dbReference type="Pfam" id="PF04847">
    <property type="entry name" value="Calcipressin"/>
    <property type="match status" value="1"/>
</dbReference>
<dbReference type="AlphaFoldDB" id="A0A9P8AAG8"/>
<sequence length="319" mass="34891">MAEATTPTLPTNTITITNLEAPHFEKDIMLKLKASAESFGEVYYFAPIKSFYRVFVVYHSTFDAQRAKAQLHNTPFEDTTLRVYFGQHTEISIDPASHYLHPPELEKNWLISPPGSPPIGWSQVREDPPNSMHLADDLVKALLEMGQPVYQLPRPDGSYADRSHLFETDVDHFSLDEPHSQTDTSGASSLEASSPAPIPAPVTGTGSDKDAGDDIIKKQDSLQRQILGLKIDTQPASAQSVSPHSVHSPSSLHPPATPTVLAFSPAKEAVGEQPFITVQDWGVEGGIPESPSLKRRLTIPKTAFPIGPIRPSTSMPECR</sequence>
<evidence type="ECO:0000313" key="4">
    <source>
        <dbReference type="Proteomes" id="UP000717515"/>
    </source>
</evidence>
<protein>
    <recommendedName>
        <fullName evidence="5">Calcipressin</fullName>
    </recommendedName>
</protein>
<feature type="compositionally biased region" description="Low complexity" evidence="2">
    <location>
        <begin position="234"/>
        <end position="254"/>
    </location>
</feature>
<evidence type="ECO:0000256" key="1">
    <source>
        <dbReference type="ARBA" id="ARBA00008209"/>
    </source>
</evidence>
<gene>
    <name evidence="3" type="ORF">KVV02_000050</name>
</gene>
<evidence type="ECO:0000313" key="3">
    <source>
        <dbReference type="EMBL" id="KAG9325302.1"/>
    </source>
</evidence>
<dbReference type="PANTHER" id="PTHR10300:SF14">
    <property type="entry name" value="PROTEIN SARAH"/>
    <property type="match status" value="1"/>
</dbReference>